<evidence type="ECO:0000313" key="1">
    <source>
        <dbReference type="EMBL" id="ABD07622.1"/>
    </source>
</evidence>
<dbReference type="eggNOG" id="COG1502">
    <property type="taxonomic scope" value="Bacteria"/>
</dbReference>
<dbReference type="KEGG" id="rpb:RPB_2920"/>
<sequence>MRWVGQVSAVIADTKNLLLQAEISIAIDGLQHPGRADSFQKIMITLYKALGEAELIAPADAKGSFVPVGNTFDAFSAVSKILGSARHDVLLVDPYLDDSVLVDFGGCAPEGVPVRLLTDEATVKPSLAPAVARWKVQYPSRPVEVRLSPARTLHDRAIFIDNAIAWTVTQSLKDLAKRSPAELVRVDDTASLKISAYDALWHAAQLCP</sequence>
<gene>
    <name evidence="1" type="ordered locus">RPB_2920</name>
</gene>
<dbReference type="STRING" id="316058.RPB_2920"/>
<name>Q2IVY8_RHOP2</name>
<accession>Q2IVY8</accession>
<dbReference type="HOGENOM" id="CLU_1150169_0_0_5"/>
<reference evidence="1 2" key="1">
    <citation type="submission" date="2006-01" db="EMBL/GenBank/DDBJ databases">
        <title>Complete sequence of Rhodopseudomonas palustris HaA2.</title>
        <authorList>
            <consortium name="US DOE Joint Genome Institute"/>
            <person name="Copeland A."/>
            <person name="Lucas S."/>
            <person name="Lapidus A."/>
            <person name="Barry K."/>
            <person name="Detter J.C."/>
            <person name="Glavina T."/>
            <person name="Hammon N."/>
            <person name="Israni S."/>
            <person name="Pitluck S."/>
            <person name="Chain P."/>
            <person name="Malfatti S."/>
            <person name="Shin M."/>
            <person name="Vergez L."/>
            <person name="Schmutz J."/>
            <person name="Larimer F."/>
            <person name="Land M."/>
            <person name="Hauser L."/>
            <person name="Pelletier D.A."/>
            <person name="Kyrpides N."/>
            <person name="Anderson I."/>
            <person name="Oda Y."/>
            <person name="Harwood C.S."/>
            <person name="Richardson P."/>
        </authorList>
    </citation>
    <scope>NUCLEOTIDE SEQUENCE [LARGE SCALE GENOMIC DNA]</scope>
    <source>
        <strain evidence="1 2">HaA2</strain>
    </source>
</reference>
<keyword evidence="2" id="KW-1185">Reference proteome</keyword>
<dbReference type="AlphaFoldDB" id="Q2IVY8"/>
<organism evidence="1 2">
    <name type="scientific">Rhodopseudomonas palustris (strain HaA2)</name>
    <dbReference type="NCBI Taxonomy" id="316058"/>
    <lineage>
        <taxon>Bacteria</taxon>
        <taxon>Pseudomonadati</taxon>
        <taxon>Pseudomonadota</taxon>
        <taxon>Alphaproteobacteria</taxon>
        <taxon>Hyphomicrobiales</taxon>
        <taxon>Nitrobacteraceae</taxon>
        <taxon>Rhodopseudomonas</taxon>
    </lineage>
</organism>
<dbReference type="EMBL" id="CP000250">
    <property type="protein sequence ID" value="ABD07622.1"/>
    <property type="molecule type" value="Genomic_DNA"/>
</dbReference>
<dbReference type="Proteomes" id="UP000008809">
    <property type="component" value="Chromosome"/>
</dbReference>
<protein>
    <submittedName>
        <fullName evidence="1">Uncharacterized protein</fullName>
    </submittedName>
</protein>
<dbReference type="SUPFAM" id="SSF56024">
    <property type="entry name" value="Phospholipase D/nuclease"/>
    <property type="match status" value="1"/>
</dbReference>
<evidence type="ECO:0000313" key="2">
    <source>
        <dbReference type="Proteomes" id="UP000008809"/>
    </source>
</evidence>
<proteinExistence type="predicted"/>